<keyword evidence="1" id="KW-0472">Membrane</keyword>
<reference evidence="2 3" key="1">
    <citation type="submission" date="2017-06" db="EMBL/GenBank/DDBJ databases">
        <title>Genome sequencing of cyanobaciteial culture collection at National Institute for Environmental Studies (NIES).</title>
        <authorList>
            <person name="Hirose Y."/>
            <person name="Shimura Y."/>
            <person name="Fujisawa T."/>
            <person name="Nakamura Y."/>
            <person name="Kawachi M."/>
        </authorList>
    </citation>
    <scope>NUCLEOTIDE SEQUENCE [LARGE SCALE GENOMIC DNA]</scope>
    <source>
        <strain evidence="2 3">NIES-23</strain>
        <plasmid evidence="3">Plasmid Plasmid2 dna</plasmid>
    </source>
</reference>
<dbReference type="Pfam" id="PF09489">
    <property type="entry name" value="CbtB"/>
    <property type="match status" value="1"/>
</dbReference>
<gene>
    <name evidence="2" type="ORF">NIES23_59430</name>
</gene>
<accession>A0A1Z4KVR8</accession>
<organism evidence="2 3">
    <name type="scientific">Trichormus variabilis NIES-23</name>
    <dbReference type="NCBI Taxonomy" id="1973479"/>
    <lineage>
        <taxon>Bacteria</taxon>
        <taxon>Bacillati</taxon>
        <taxon>Cyanobacteriota</taxon>
        <taxon>Cyanophyceae</taxon>
        <taxon>Nostocales</taxon>
        <taxon>Nostocaceae</taxon>
        <taxon>Trichormus</taxon>
    </lineage>
</organism>
<keyword evidence="1" id="KW-0812">Transmembrane</keyword>
<keyword evidence="1" id="KW-1133">Transmembrane helix</keyword>
<evidence type="ECO:0000313" key="3">
    <source>
        <dbReference type="Proteomes" id="UP000217507"/>
    </source>
</evidence>
<name>A0A1Z4KVR8_ANAVA</name>
<geneLocation type="plasmid" evidence="2">
    <name>plasmid2</name>
</geneLocation>
<feature type="transmembrane region" description="Helical" evidence="1">
    <location>
        <begin position="26"/>
        <end position="46"/>
    </location>
</feature>
<dbReference type="InterPro" id="IPR012667">
    <property type="entry name" value="CbtB_put"/>
</dbReference>
<dbReference type="Proteomes" id="UP000217507">
    <property type="component" value="Plasmid Plasmid2 dna"/>
</dbReference>
<evidence type="ECO:0000313" key="2">
    <source>
        <dbReference type="EMBL" id="BAY73115.1"/>
    </source>
</evidence>
<protein>
    <recommendedName>
        <fullName evidence="4">Cobalt transporter subunit CbtB</fullName>
    </recommendedName>
</protein>
<evidence type="ECO:0008006" key="4">
    <source>
        <dbReference type="Google" id="ProtNLM"/>
    </source>
</evidence>
<sequence length="63" mass="6869">MTNFSSTSVLRKTAGITLSKPVQVTLYMLLSSLVIWTVLFSTYPAAHNTAHSARHHTLGVACH</sequence>
<evidence type="ECO:0000256" key="1">
    <source>
        <dbReference type="SAM" id="Phobius"/>
    </source>
</evidence>
<dbReference type="AlphaFoldDB" id="A0A1Z4KVR8"/>
<keyword evidence="2" id="KW-0614">Plasmid</keyword>
<proteinExistence type="predicted"/>
<dbReference type="EMBL" id="AP018218">
    <property type="protein sequence ID" value="BAY73115.1"/>
    <property type="molecule type" value="Genomic_DNA"/>
</dbReference>